<dbReference type="PROSITE" id="PS51007">
    <property type="entry name" value="CYTC"/>
    <property type="match status" value="1"/>
</dbReference>
<dbReference type="InterPro" id="IPR016024">
    <property type="entry name" value="ARM-type_fold"/>
</dbReference>
<dbReference type="Gene3D" id="1.25.10.10">
    <property type="entry name" value="Leucine-rich Repeat Variant"/>
    <property type="match status" value="1"/>
</dbReference>
<dbReference type="InterPro" id="IPR011989">
    <property type="entry name" value="ARM-like"/>
</dbReference>
<dbReference type="InterPro" id="IPR009056">
    <property type="entry name" value="Cyt_c-like_dom"/>
</dbReference>
<dbReference type="Pfam" id="PF14100">
    <property type="entry name" value="DUF6807"/>
    <property type="match status" value="1"/>
</dbReference>
<dbReference type="RefSeq" id="WP_345242113.1">
    <property type="nucleotide sequence ID" value="NZ_BAABHD010000021.1"/>
</dbReference>
<dbReference type="PANTHER" id="PTHR33546">
    <property type="entry name" value="LARGE, MULTIFUNCTIONAL SECRETED PROTEIN-RELATED"/>
    <property type="match status" value="1"/>
</dbReference>
<accession>A0ABP8MLU4</accession>
<dbReference type="InterPro" id="IPR013428">
    <property type="entry name" value="Membrane-bound_put_N"/>
</dbReference>
<evidence type="ECO:0000256" key="4">
    <source>
        <dbReference type="PROSITE-ProRule" id="PRU00433"/>
    </source>
</evidence>
<dbReference type="InterPro" id="IPR029475">
    <property type="entry name" value="DUF6807"/>
</dbReference>
<dbReference type="InterPro" id="IPR013427">
    <property type="entry name" value="Haem-bd_dom_put"/>
</dbReference>
<dbReference type="InterPro" id="IPR055557">
    <property type="entry name" value="DUF7133"/>
</dbReference>
<proteinExistence type="predicted"/>
<dbReference type="Pfam" id="PF13646">
    <property type="entry name" value="HEAT_2"/>
    <property type="match status" value="1"/>
</dbReference>
<evidence type="ECO:0000256" key="1">
    <source>
        <dbReference type="ARBA" id="ARBA00022617"/>
    </source>
</evidence>
<dbReference type="Pfam" id="PF23500">
    <property type="entry name" value="DUF7133"/>
    <property type="match status" value="1"/>
</dbReference>
<dbReference type="InterPro" id="IPR036909">
    <property type="entry name" value="Cyt_c-like_dom_sf"/>
</dbReference>
<organism evidence="6 7">
    <name type="scientific">Nibrella saemangeumensis</name>
    <dbReference type="NCBI Taxonomy" id="1084526"/>
    <lineage>
        <taxon>Bacteria</taxon>
        <taxon>Pseudomonadati</taxon>
        <taxon>Bacteroidota</taxon>
        <taxon>Cytophagia</taxon>
        <taxon>Cytophagales</taxon>
        <taxon>Spirosomataceae</taxon>
        <taxon>Nibrella</taxon>
    </lineage>
</organism>
<dbReference type="InterPro" id="IPR011041">
    <property type="entry name" value="Quinoprot_gluc/sorb_DH_b-prop"/>
</dbReference>
<dbReference type="SUPFAM" id="SSF48371">
    <property type="entry name" value="ARM repeat"/>
    <property type="match status" value="1"/>
</dbReference>
<dbReference type="NCBIfam" id="TIGR02604">
    <property type="entry name" value="Piru_Ver_Nterm"/>
    <property type="match status" value="1"/>
</dbReference>
<dbReference type="PANTHER" id="PTHR33546:SF1">
    <property type="entry name" value="LARGE, MULTIFUNCTIONAL SECRETED PROTEIN"/>
    <property type="match status" value="1"/>
</dbReference>
<keyword evidence="1 4" id="KW-0349">Heme</keyword>
<sequence>MLRSISLCTVLILICFGWVALKPKEATSTAPAADSLLLAKQDEQAGTISIFRAGGNEPIVTQHAKADFRPYLHPIVAPDSKGLLTEYSPGHHKHQTGLYWGFTRVNGRDYFHNPQGDYWRRVSAKVLRASGPEVKWQTVYDLLDDKGNAVLTETQTWVMRARNGKYLLDLEWAGEAKTDVTIGKYDYGGLFLRMPWKEGINGEVINAARQRNEKAEGQRAMWVDVGMQVEGRDDLAHIAIFDHPENKGYPQYWRVDGQLGIGPARARMADWTIKKGDTEVIKHQLVVYTGKLNDVELTETWSAFSGQNSTYALWGIAQQEGRSAKFLTPEEAVANMTVKDGFQVNVWASEPMMTQPMAFCWDDRGRLWVAENRDYESRGRGFSNAGNSRILILEDTDHDGKADSKKVFMEGIAFPAAIAVGFDGLFLGAPPNLLYVPDKNGDDKADMDDIEVRLSGWGIRDRHETLNSLHWGPDGWLYGLQGFATPSKVSKPKGKGKLYRHKDPFPEDILKGEGVDINGGVWRYHPTKDRFEVVAHGFSNPWGIDYDAKGQLLMSACVIPHLWHVIPGGIYHRQGGQHFNPYVYNDIKTIADHRHRSAHGGARVYQSDAFPKEQQGRIFMANIHEHGVLSDVLERKGSGFVGHHGDDFMMANNAQWVGFSMEVGPDGGLYVLDWHDADICGNEVVNGETGRIFRITPKQSLAGNWKGRYADLTKMTDQQLVSLQTSGSDWHARRARTILQNRSVKDKLAKKTHDQLRTMFQTNANPDWRLRAMWALHVTGGFKPADLIKSLSDKDEYVRAWAIQLLCEDKAPSAEAIAAFTRMAKEDTSPVVRLYLASALQRVDPNAAWQLTEQLVMHKEDADDHNLPKMLWFGLEPLAKANPARALELAGRCAIPMIANFVARRAVDADAMDVLVAALDKGPKMQTAMLEGMRDGMEGRYDLKVPTNWAAVYAKLKNGNTRTAQLATDLAQRFGDTEAVQKAMTTLKDKSAPLEQRRQALQLVTNRKWQELTSELPALLSEPAMRADAIRSIAAFDSESLGKLLLSRYNNFNAAEKLQAVQTLSSRPRYGWMLTQSLKSNDISKRDVPPYVARQLLRVVGSGFVEVYGPIEQSGTDERAYAKYQRLLTAKAVGSADPIKGHTVFQRTCGSCHKMYGEGGVIGPDLTGSNRANLDYLLFNVLNPSGDIQEDYKMVVITTRDGRTYSGNIIGENDRQVTMRVVGQDPVVLSKSAIQSREVTPVSLMPSGLFDNLTEAEVLDLVAFLRTKEPVKQARK</sequence>
<name>A0ABP8MLU4_9BACT</name>
<keyword evidence="7" id="KW-1185">Reference proteome</keyword>
<feature type="domain" description="Cytochrome c" evidence="5">
    <location>
        <begin position="1136"/>
        <end position="1269"/>
    </location>
</feature>
<reference evidence="7" key="1">
    <citation type="journal article" date="2019" name="Int. J. Syst. Evol. Microbiol.">
        <title>The Global Catalogue of Microorganisms (GCM) 10K type strain sequencing project: providing services to taxonomists for standard genome sequencing and annotation.</title>
        <authorList>
            <consortium name="The Broad Institute Genomics Platform"/>
            <consortium name="The Broad Institute Genome Sequencing Center for Infectious Disease"/>
            <person name="Wu L."/>
            <person name="Ma J."/>
        </authorList>
    </citation>
    <scope>NUCLEOTIDE SEQUENCE [LARGE SCALE GENOMIC DNA]</scope>
    <source>
        <strain evidence="7">JCM 17927</strain>
    </source>
</reference>
<keyword evidence="3 4" id="KW-0408">Iron</keyword>
<comment type="caution">
    <text evidence="6">The sequence shown here is derived from an EMBL/GenBank/DDBJ whole genome shotgun (WGS) entry which is preliminary data.</text>
</comment>
<dbReference type="SUPFAM" id="SSF50952">
    <property type="entry name" value="Soluble quinoprotein glucose dehydrogenase"/>
    <property type="match status" value="1"/>
</dbReference>
<dbReference type="SUPFAM" id="SSF46626">
    <property type="entry name" value="Cytochrome c"/>
    <property type="match status" value="1"/>
</dbReference>
<dbReference type="Gene3D" id="2.120.10.30">
    <property type="entry name" value="TolB, C-terminal domain"/>
    <property type="match status" value="1"/>
</dbReference>
<dbReference type="Proteomes" id="UP001501175">
    <property type="component" value="Unassembled WGS sequence"/>
</dbReference>
<dbReference type="NCBIfam" id="TIGR02603">
    <property type="entry name" value="CxxCH_TIGR02603"/>
    <property type="match status" value="1"/>
</dbReference>
<evidence type="ECO:0000313" key="6">
    <source>
        <dbReference type="EMBL" id="GAA4452051.1"/>
    </source>
</evidence>
<protein>
    <recommendedName>
        <fullName evidence="5">Cytochrome c domain-containing protein</fullName>
    </recommendedName>
</protein>
<evidence type="ECO:0000256" key="2">
    <source>
        <dbReference type="ARBA" id="ARBA00022723"/>
    </source>
</evidence>
<dbReference type="InterPro" id="IPR011042">
    <property type="entry name" value="6-blade_b-propeller_TolB-like"/>
</dbReference>
<gene>
    <name evidence="6" type="ORF">GCM10023189_14840</name>
</gene>
<keyword evidence="2 4" id="KW-0479">Metal-binding</keyword>
<evidence type="ECO:0000259" key="5">
    <source>
        <dbReference type="PROSITE" id="PS51007"/>
    </source>
</evidence>
<dbReference type="EMBL" id="BAABHD010000021">
    <property type="protein sequence ID" value="GAA4452051.1"/>
    <property type="molecule type" value="Genomic_DNA"/>
</dbReference>
<evidence type="ECO:0000256" key="3">
    <source>
        <dbReference type="ARBA" id="ARBA00023004"/>
    </source>
</evidence>
<evidence type="ECO:0000313" key="7">
    <source>
        <dbReference type="Proteomes" id="UP001501175"/>
    </source>
</evidence>
<dbReference type="Gene3D" id="1.10.760.10">
    <property type="entry name" value="Cytochrome c-like domain"/>
    <property type="match status" value="1"/>
</dbReference>